<reference evidence="2 3" key="1">
    <citation type="submission" date="2011-02" db="EMBL/GenBank/DDBJ databases">
        <authorList>
            <person name="Nelson K.E."/>
            <person name="Sutton G."/>
            <person name="Torralba M."/>
            <person name="Durkin S."/>
            <person name="Harkins D."/>
            <person name="Montgomery R."/>
            <person name="Ziemer C."/>
            <person name="Klaassens E."/>
            <person name="Ocuiv P."/>
            <person name="Morrison M."/>
        </authorList>
    </citation>
    <scope>NUCLEOTIDE SEQUENCE [LARGE SCALE GENOMIC DNA]</scope>
    <source>
        <strain evidence="2 3">8</strain>
    </source>
</reference>
<dbReference type="OrthoDB" id="9786100at2"/>
<organism evidence="2 3">
    <name type="scientific">Ruminococcus albus 8</name>
    <dbReference type="NCBI Taxonomy" id="246199"/>
    <lineage>
        <taxon>Bacteria</taxon>
        <taxon>Bacillati</taxon>
        <taxon>Bacillota</taxon>
        <taxon>Clostridia</taxon>
        <taxon>Eubacteriales</taxon>
        <taxon>Oscillospiraceae</taxon>
        <taxon>Ruminococcus</taxon>
    </lineage>
</organism>
<dbReference type="Pfam" id="PF04991">
    <property type="entry name" value="LicD"/>
    <property type="match status" value="1"/>
</dbReference>
<dbReference type="PANTHER" id="PTHR43404:SF2">
    <property type="entry name" value="LIPOPOLYSACCHARIDE CHOLINEPHOSPHOTRANSFERASE LICD"/>
    <property type="match status" value="1"/>
</dbReference>
<dbReference type="InterPro" id="IPR007074">
    <property type="entry name" value="LicD/FKTN/FKRP_NTP_transf"/>
</dbReference>
<dbReference type="eggNOG" id="COG3475">
    <property type="taxonomic scope" value="Bacteria"/>
</dbReference>
<feature type="domain" description="LicD/FKTN/FKRP nucleotidyltransferase" evidence="1">
    <location>
        <begin position="27"/>
        <end position="236"/>
    </location>
</feature>
<protein>
    <submittedName>
        <fullName evidence="2">LICD family protein</fullName>
    </submittedName>
</protein>
<dbReference type="RefSeq" id="WP_002847286.1">
    <property type="nucleotide sequence ID" value="NZ_ADKM02000024.1"/>
</dbReference>
<evidence type="ECO:0000259" key="1">
    <source>
        <dbReference type="Pfam" id="PF04991"/>
    </source>
</evidence>
<name>E9S8J9_RUMAL</name>
<dbReference type="AlphaFoldDB" id="E9S8J9"/>
<comment type="caution">
    <text evidence="2">The sequence shown here is derived from an EMBL/GenBank/DDBJ whole genome shotgun (WGS) entry which is preliminary data.</text>
</comment>
<dbReference type="GO" id="GO:0009100">
    <property type="term" value="P:glycoprotein metabolic process"/>
    <property type="evidence" value="ECO:0007669"/>
    <property type="project" value="UniProtKB-ARBA"/>
</dbReference>
<evidence type="ECO:0000313" key="2">
    <source>
        <dbReference type="EMBL" id="EGC04393.1"/>
    </source>
</evidence>
<dbReference type="InterPro" id="IPR052942">
    <property type="entry name" value="LPS_cholinephosphotransferase"/>
</dbReference>
<gene>
    <name evidence="2" type="ORF">CUS_5338</name>
</gene>
<sequence length="258" mass="30302">MDIENEYGTLEQQQYLLPILIDIDKFCRDNNINYSLSDGTLLGAVRHKGFIPWDDDIDISLDRDNFDKFLKAVERLPEKYEIIYDLWIRRITRKDNPNKHVFPPKGCIDLFVFDRVPDRIRTEKIQVFLLRLLQGMIKKNVVYDGFSLQKKVLLFTTHIFGKIFPANVKKKWYDSVSQWGNNGKKGNVARYNGSYKGIGNARYPSEILDKYVNIQFENHTFMAMGGWDKFLSVMYGDYMKIPKKQDRKTSHEHIGAKT</sequence>
<dbReference type="EMBL" id="ADKM02000024">
    <property type="protein sequence ID" value="EGC04393.1"/>
    <property type="molecule type" value="Genomic_DNA"/>
</dbReference>
<dbReference type="PANTHER" id="PTHR43404">
    <property type="entry name" value="LIPOPOLYSACCHARIDE CHOLINEPHOSPHOTRANSFERASE LICD"/>
    <property type="match status" value="1"/>
</dbReference>
<accession>E9S8J9</accession>
<dbReference type="STRING" id="246199.CUS_5338"/>
<dbReference type="Proteomes" id="UP000004259">
    <property type="component" value="Unassembled WGS sequence"/>
</dbReference>
<evidence type="ECO:0000313" key="3">
    <source>
        <dbReference type="Proteomes" id="UP000004259"/>
    </source>
</evidence>
<proteinExistence type="predicted"/>
<keyword evidence="3" id="KW-1185">Reference proteome</keyword>